<dbReference type="InterPro" id="IPR048519">
    <property type="entry name" value="Gfd2/YDR514C-like_C"/>
</dbReference>
<gene>
    <name evidence="2" type="ORF">DDE83_005643</name>
</gene>
<accession>A0A364N133</accession>
<proteinExistence type="predicted"/>
<dbReference type="PANTHER" id="PTHR28083:SF1">
    <property type="entry name" value="GOOD FOR FULL DBP5 ACTIVITY PROTEIN 2"/>
    <property type="match status" value="1"/>
</dbReference>
<sequence length="430" mass="46465">MSIITIQNTFQEEADKISTKAAPMTPSDLKHVLEAEFTHKQLTQTALLQHWLNTADQKLGMESEKTSAFLRSAIIIGLDAEWYEHDASYITELGVSILDPEFQRTRPCAGASASTCSTAAPKTAWDMLSAMENHHVRIKPHAHLTNRDLCPSHPDAFQFGSTSFASISSARAMLEDVFTRRDSAGSLRPVIFLGHAVDNDAQAIKERLGIDMEDLGSVVATLDTQVLAVEAGIAARGRKMGLSHLLEWFGLEERFLHNAGNDVVATLVAALLIVCTPPPDSLPSLLSYASLKSHLAASNSATAPHRTFCGQLRFCIRCGSGQHTQACCEVAVFCEFCAVGGAGRREEMEKHAGERCREVVKANVLGKTKAKAKTVGEGKGRSGVWDKEMGRGGHACPCQSCIESSDPKRFGGSVAYGHLSEECPWGGVEV</sequence>
<organism evidence="2 3">
    <name type="scientific">Stemphylium lycopersici</name>
    <name type="common">Tomato gray leaf spot disease fungus</name>
    <name type="synonym">Thyrospora lycopersici</name>
    <dbReference type="NCBI Taxonomy" id="183478"/>
    <lineage>
        <taxon>Eukaryota</taxon>
        <taxon>Fungi</taxon>
        <taxon>Dikarya</taxon>
        <taxon>Ascomycota</taxon>
        <taxon>Pezizomycotina</taxon>
        <taxon>Dothideomycetes</taxon>
        <taxon>Pleosporomycetidae</taxon>
        <taxon>Pleosporales</taxon>
        <taxon>Pleosporineae</taxon>
        <taxon>Pleosporaceae</taxon>
        <taxon>Stemphylium</taxon>
    </lineage>
</organism>
<evidence type="ECO:0000259" key="1">
    <source>
        <dbReference type="Pfam" id="PF21762"/>
    </source>
</evidence>
<name>A0A364N133_STELY</name>
<keyword evidence="3" id="KW-1185">Reference proteome</keyword>
<evidence type="ECO:0000313" key="3">
    <source>
        <dbReference type="Proteomes" id="UP000249619"/>
    </source>
</evidence>
<dbReference type="SUPFAM" id="SSF53098">
    <property type="entry name" value="Ribonuclease H-like"/>
    <property type="match status" value="1"/>
</dbReference>
<protein>
    <recommendedName>
        <fullName evidence="1">Gfd2/YDR514C-like C-terminal domain-containing protein</fullName>
    </recommendedName>
</protein>
<feature type="domain" description="Gfd2/YDR514C-like C-terminal" evidence="1">
    <location>
        <begin position="75"/>
        <end position="271"/>
    </location>
</feature>
<reference evidence="3" key="1">
    <citation type="submission" date="2018-05" db="EMBL/GenBank/DDBJ databases">
        <title>Draft genome sequence of Stemphylium lycopersici strain CIDEFI 213.</title>
        <authorList>
            <person name="Medina R."/>
            <person name="Franco M.E.E."/>
            <person name="Lucentini C.G."/>
            <person name="Saparrat M.C.N."/>
            <person name="Balatti P.A."/>
        </authorList>
    </citation>
    <scope>NUCLEOTIDE SEQUENCE [LARGE SCALE GENOMIC DNA]</scope>
    <source>
        <strain evidence="3">CIDEFI 213</strain>
    </source>
</reference>
<dbReference type="PANTHER" id="PTHR28083">
    <property type="entry name" value="GOOD FOR FULL DBP5 ACTIVITY PROTEIN 2"/>
    <property type="match status" value="1"/>
</dbReference>
<dbReference type="Proteomes" id="UP000249619">
    <property type="component" value="Unassembled WGS sequence"/>
</dbReference>
<dbReference type="STRING" id="183478.A0A364N133"/>
<dbReference type="EMBL" id="QGDH01000078">
    <property type="protein sequence ID" value="RAR09183.1"/>
    <property type="molecule type" value="Genomic_DNA"/>
</dbReference>
<comment type="caution">
    <text evidence="2">The sequence shown here is derived from an EMBL/GenBank/DDBJ whole genome shotgun (WGS) entry which is preliminary data.</text>
</comment>
<dbReference type="AlphaFoldDB" id="A0A364N133"/>
<dbReference type="Pfam" id="PF21762">
    <property type="entry name" value="DEDDh_C"/>
    <property type="match status" value="1"/>
</dbReference>
<dbReference type="Gene3D" id="3.30.420.10">
    <property type="entry name" value="Ribonuclease H-like superfamily/Ribonuclease H"/>
    <property type="match status" value="1"/>
</dbReference>
<dbReference type="GO" id="GO:0003676">
    <property type="term" value="F:nucleic acid binding"/>
    <property type="evidence" value="ECO:0007669"/>
    <property type="project" value="InterPro"/>
</dbReference>
<dbReference type="InterPro" id="IPR012337">
    <property type="entry name" value="RNaseH-like_sf"/>
</dbReference>
<dbReference type="InterPro" id="IPR040151">
    <property type="entry name" value="Gfd2/YDR514C-like"/>
</dbReference>
<dbReference type="InterPro" id="IPR036397">
    <property type="entry name" value="RNaseH_sf"/>
</dbReference>
<dbReference type="GO" id="GO:0005634">
    <property type="term" value="C:nucleus"/>
    <property type="evidence" value="ECO:0007669"/>
    <property type="project" value="TreeGrafter"/>
</dbReference>
<evidence type="ECO:0000313" key="2">
    <source>
        <dbReference type="EMBL" id="RAR09183.1"/>
    </source>
</evidence>